<sequence length="310" mass="33018">MFIKYDTYEEAASFLRSQVAAGDIPKIAIICGSGLGGLASGLTGETTTIPYDRIPGFVASTVPGHSGELVFGTLSGKKVVVMKGRFHCYEGYSVYDATFPVRVFGLLGVKTIIVTNAAGGLNQEYSVGDIMLINDHLSIPGIAGTNALIGPNIEQFGTRFPAVSDVYTPRLRILAAEAYLRNPKLASNTKNNLREGVYGWVIGPSFETRVECRALLTLGCDAVGMSTVPEAVIAKHLGMEVLAFSLITNEAVISKEPSSIELAKARINGDSASETSKSNEVFANHAEVMEVANERANDLMTLVGDFVGML</sequence>
<organism evidence="10 11">
    <name type="scientific">Smittium culicis</name>
    <dbReference type="NCBI Taxonomy" id="133412"/>
    <lineage>
        <taxon>Eukaryota</taxon>
        <taxon>Fungi</taxon>
        <taxon>Fungi incertae sedis</taxon>
        <taxon>Zoopagomycota</taxon>
        <taxon>Kickxellomycotina</taxon>
        <taxon>Harpellomycetes</taxon>
        <taxon>Harpellales</taxon>
        <taxon>Legeriomycetaceae</taxon>
        <taxon>Smittium</taxon>
    </lineage>
</organism>
<keyword evidence="11" id="KW-1185">Reference proteome</keyword>
<dbReference type="FunFam" id="3.40.50.1580:FF:000004">
    <property type="entry name" value="Purine nucleoside phosphorylase"/>
    <property type="match status" value="1"/>
</dbReference>
<dbReference type="PROSITE" id="PS01240">
    <property type="entry name" value="PNP_MTAP_2"/>
    <property type="match status" value="1"/>
</dbReference>
<feature type="binding site" evidence="8">
    <location>
        <position position="65"/>
    </location>
    <ligand>
        <name>phosphate</name>
        <dbReference type="ChEBI" id="CHEBI:43474"/>
    </ligand>
</feature>
<dbReference type="EC" id="2.4.2.1" evidence="7"/>
<dbReference type="NCBIfam" id="NF006054">
    <property type="entry name" value="PRK08202.1"/>
    <property type="match status" value="1"/>
</dbReference>
<evidence type="ECO:0000256" key="2">
    <source>
        <dbReference type="ARBA" id="ARBA00005058"/>
    </source>
</evidence>
<feature type="binding site" evidence="8">
    <location>
        <position position="249"/>
    </location>
    <ligand>
        <name>a purine D-ribonucleoside</name>
        <dbReference type="ChEBI" id="CHEBI:142355"/>
    </ligand>
</feature>
<evidence type="ECO:0000256" key="1">
    <source>
        <dbReference type="ARBA" id="ARBA00000755"/>
    </source>
</evidence>
<proteinExistence type="inferred from homology"/>
<dbReference type="EMBL" id="LSSN01001854">
    <property type="protein sequence ID" value="OMJ18065.1"/>
    <property type="molecule type" value="Genomic_DNA"/>
</dbReference>
<reference evidence="10 11" key="1">
    <citation type="submission" date="2017-01" db="EMBL/GenBank/DDBJ databases">
        <authorList>
            <person name="Mah S.A."/>
            <person name="Swanson W.J."/>
            <person name="Moy G.W."/>
            <person name="Vacquier V.D."/>
        </authorList>
    </citation>
    <scope>NUCLEOTIDE SEQUENCE [LARGE SCALE GENOMIC DNA]</scope>
    <source>
        <strain evidence="10 11">GSMNP</strain>
    </source>
</reference>
<dbReference type="InterPro" id="IPR035994">
    <property type="entry name" value="Nucleoside_phosphorylase_sf"/>
</dbReference>
<dbReference type="GO" id="GO:0004731">
    <property type="term" value="F:purine-nucleoside phosphorylase activity"/>
    <property type="evidence" value="ECO:0007669"/>
    <property type="project" value="UniProtKB-EC"/>
</dbReference>
<comment type="catalytic activity">
    <reaction evidence="1">
        <text>a purine D-ribonucleoside + phosphate = a purine nucleobase + alpha-D-ribose 1-phosphate</text>
        <dbReference type="Rhea" id="RHEA:19805"/>
        <dbReference type="ChEBI" id="CHEBI:26386"/>
        <dbReference type="ChEBI" id="CHEBI:43474"/>
        <dbReference type="ChEBI" id="CHEBI:57720"/>
        <dbReference type="ChEBI" id="CHEBI:142355"/>
        <dbReference type="EC" id="2.4.2.1"/>
    </reaction>
</comment>
<feature type="binding site" evidence="8">
    <location>
        <position position="226"/>
    </location>
    <ligand>
        <name>phosphate</name>
        <dbReference type="ChEBI" id="CHEBI:43474"/>
    </ligand>
</feature>
<evidence type="ECO:0000256" key="3">
    <source>
        <dbReference type="ARBA" id="ARBA00006751"/>
    </source>
</evidence>
<evidence type="ECO:0000256" key="5">
    <source>
        <dbReference type="ARBA" id="ARBA00022679"/>
    </source>
</evidence>
<keyword evidence="5 7" id="KW-0808">Transferase</keyword>
<keyword evidence="4 7" id="KW-0328">Glycosyltransferase</keyword>
<dbReference type="InterPro" id="IPR000845">
    <property type="entry name" value="Nucleoside_phosphorylase_d"/>
</dbReference>
<dbReference type="OrthoDB" id="10261782at2759"/>
<feature type="binding site" evidence="8">
    <location>
        <position position="33"/>
    </location>
    <ligand>
        <name>phosphate</name>
        <dbReference type="ChEBI" id="CHEBI:43474"/>
    </ligand>
</feature>
<gene>
    <name evidence="10" type="ORF">AYI70_g5585</name>
</gene>
<dbReference type="InterPro" id="IPR018099">
    <property type="entry name" value="Purine_phosphorylase-2_CS"/>
</dbReference>
<feature type="binding site" evidence="8">
    <location>
        <position position="207"/>
    </location>
    <ligand>
        <name>a purine D-ribonucleoside</name>
        <dbReference type="ChEBI" id="CHEBI:142355"/>
    </ligand>
</feature>
<dbReference type="SUPFAM" id="SSF53167">
    <property type="entry name" value="Purine and uridine phosphorylases"/>
    <property type="match status" value="1"/>
</dbReference>
<dbReference type="UniPathway" id="UPA00606"/>
<evidence type="ECO:0000256" key="6">
    <source>
        <dbReference type="ARBA" id="ARBA00058131"/>
    </source>
</evidence>
<comment type="similarity">
    <text evidence="3 7">Belongs to the PNP/MTAP phosphorylase family.</text>
</comment>
<accession>A0A1R1XTX6</accession>
<evidence type="ECO:0000256" key="4">
    <source>
        <dbReference type="ARBA" id="ARBA00022676"/>
    </source>
</evidence>
<protein>
    <recommendedName>
        <fullName evidence="7">Purine nucleoside phosphorylase</fullName>
        <ecNumber evidence="7">2.4.2.1</ecNumber>
    </recommendedName>
    <alternativeName>
        <fullName evidence="7">Inosine-guanosine phosphorylase</fullName>
    </alternativeName>
</protein>
<feature type="binding site" evidence="8">
    <location>
        <position position="117"/>
    </location>
    <ligand>
        <name>phosphate</name>
        <dbReference type="ChEBI" id="CHEBI:43474"/>
    </ligand>
</feature>
<dbReference type="GO" id="GO:0005737">
    <property type="term" value="C:cytoplasm"/>
    <property type="evidence" value="ECO:0007669"/>
    <property type="project" value="TreeGrafter"/>
</dbReference>
<dbReference type="Proteomes" id="UP000187283">
    <property type="component" value="Unassembled WGS sequence"/>
</dbReference>
<dbReference type="PANTHER" id="PTHR11904">
    <property type="entry name" value="METHYLTHIOADENOSINE/PURINE NUCLEOSIDE PHOSPHORYLASE"/>
    <property type="match status" value="1"/>
</dbReference>
<dbReference type="CDD" id="cd09009">
    <property type="entry name" value="PNP-EcPNPII_like"/>
    <property type="match status" value="1"/>
</dbReference>
<evidence type="ECO:0000313" key="11">
    <source>
        <dbReference type="Proteomes" id="UP000187283"/>
    </source>
</evidence>
<evidence type="ECO:0000259" key="9">
    <source>
        <dbReference type="Pfam" id="PF01048"/>
    </source>
</evidence>
<dbReference type="STRING" id="133412.A0A1R1XTX6"/>
<dbReference type="Gene3D" id="3.40.50.1580">
    <property type="entry name" value="Nucleoside phosphorylase domain"/>
    <property type="match status" value="1"/>
</dbReference>
<dbReference type="PANTHER" id="PTHR11904:SF9">
    <property type="entry name" value="PURINE NUCLEOSIDE PHOSPHORYLASE-RELATED"/>
    <property type="match status" value="1"/>
</dbReference>
<comment type="function">
    <text evidence="6">The purine nucleoside phosphorylases catalyze the phosphorolytic breakdown of the N-glycosidic bond in the beta-(deoxy)ribonucleoside molecules, with the formation of the corresponding free purine bases and pentose-1-phosphate. Cleaves guanosine and inosine.</text>
</comment>
<dbReference type="GO" id="GO:0009116">
    <property type="term" value="P:nucleoside metabolic process"/>
    <property type="evidence" value="ECO:0007669"/>
    <property type="project" value="InterPro"/>
</dbReference>
<feature type="domain" description="Nucleoside phosphorylase" evidence="9">
    <location>
        <begin position="26"/>
        <end position="264"/>
    </location>
</feature>
<dbReference type="NCBIfam" id="TIGR01697">
    <property type="entry name" value="PNPH-PUNA-XAPA"/>
    <property type="match status" value="1"/>
</dbReference>
<name>A0A1R1XTX6_9FUNG</name>
<dbReference type="InterPro" id="IPR011268">
    <property type="entry name" value="Purine_phosphorylase"/>
</dbReference>
<dbReference type="AlphaFoldDB" id="A0A1R1XTX6"/>
<evidence type="ECO:0000256" key="7">
    <source>
        <dbReference type="PIRNR" id="PIRNR000477"/>
    </source>
</evidence>
<evidence type="ECO:0000256" key="8">
    <source>
        <dbReference type="PIRSR" id="PIRSR000477-2"/>
    </source>
</evidence>
<comment type="pathway">
    <text evidence="2 7">Purine metabolism; purine nucleoside salvage.</text>
</comment>
<dbReference type="Pfam" id="PF01048">
    <property type="entry name" value="PNP_UDP_1"/>
    <property type="match status" value="1"/>
</dbReference>
<dbReference type="PIRSF" id="PIRSF000477">
    <property type="entry name" value="PurNPase"/>
    <property type="match status" value="1"/>
</dbReference>
<comment type="caution">
    <text evidence="10">The sequence shown here is derived from an EMBL/GenBank/DDBJ whole genome shotgun (WGS) entry which is preliminary data.</text>
</comment>
<feature type="binding site" evidence="8">
    <location>
        <begin position="85"/>
        <end position="87"/>
    </location>
    <ligand>
        <name>phosphate</name>
        <dbReference type="ChEBI" id="CHEBI:43474"/>
    </ligand>
</feature>
<evidence type="ECO:0000313" key="10">
    <source>
        <dbReference type="EMBL" id="OMJ18065.1"/>
    </source>
</evidence>